<protein>
    <recommendedName>
        <fullName evidence="2">Transposase (putative) gypsy type domain-containing protein</fullName>
    </recommendedName>
</protein>
<organism evidence="3 4">
    <name type="scientific">Lactuca saligna</name>
    <name type="common">Willowleaf lettuce</name>
    <dbReference type="NCBI Taxonomy" id="75948"/>
    <lineage>
        <taxon>Eukaryota</taxon>
        <taxon>Viridiplantae</taxon>
        <taxon>Streptophyta</taxon>
        <taxon>Embryophyta</taxon>
        <taxon>Tracheophyta</taxon>
        <taxon>Spermatophyta</taxon>
        <taxon>Magnoliopsida</taxon>
        <taxon>eudicotyledons</taxon>
        <taxon>Gunneridae</taxon>
        <taxon>Pentapetalae</taxon>
        <taxon>asterids</taxon>
        <taxon>campanulids</taxon>
        <taxon>Asterales</taxon>
        <taxon>Asteraceae</taxon>
        <taxon>Cichorioideae</taxon>
        <taxon>Cichorieae</taxon>
        <taxon>Lactucinae</taxon>
        <taxon>Lactuca</taxon>
    </lineage>
</organism>
<evidence type="ECO:0000313" key="4">
    <source>
        <dbReference type="Proteomes" id="UP001177003"/>
    </source>
</evidence>
<dbReference type="InterPro" id="IPR007321">
    <property type="entry name" value="Transposase_28"/>
</dbReference>
<dbReference type="EMBL" id="OX465086">
    <property type="protein sequence ID" value="CAI9259200.1"/>
    <property type="molecule type" value="Genomic_DNA"/>
</dbReference>
<dbReference type="Pfam" id="PF04195">
    <property type="entry name" value="Transposase_28"/>
    <property type="match status" value="1"/>
</dbReference>
<feature type="region of interest" description="Disordered" evidence="1">
    <location>
        <begin position="327"/>
        <end position="346"/>
    </location>
</feature>
<feature type="domain" description="Transposase (putative) gypsy type" evidence="2">
    <location>
        <begin position="112"/>
        <end position="175"/>
    </location>
</feature>
<proteinExistence type="predicted"/>
<dbReference type="Proteomes" id="UP001177003">
    <property type="component" value="Chromosome 0"/>
</dbReference>
<accession>A0AA35XZM4</accession>
<evidence type="ECO:0000256" key="1">
    <source>
        <dbReference type="SAM" id="MobiDB-lite"/>
    </source>
</evidence>
<reference evidence="3" key="1">
    <citation type="submission" date="2023-04" db="EMBL/GenBank/DDBJ databases">
        <authorList>
            <person name="Vijverberg K."/>
            <person name="Xiong W."/>
            <person name="Schranz E."/>
        </authorList>
    </citation>
    <scope>NUCLEOTIDE SEQUENCE</scope>
</reference>
<gene>
    <name evidence="3" type="ORF">LSALG_LOCUS107</name>
</gene>
<feature type="compositionally biased region" description="Gly residues" evidence="1">
    <location>
        <begin position="329"/>
        <end position="339"/>
    </location>
</feature>
<name>A0AA35XZM4_LACSI</name>
<keyword evidence="4" id="KW-1185">Reference proteome</keyword>
<evidence type="ECO:0000313" key="3">
    <source>
        <dbReference type="EMBL" id="CAI9259200.1"/>
    </source>
</evidence>
<dbReference type="AlphaFoldDB" id="A0AA35XZM4"/>
<sequence length="356" mass="39724">MCYQPDVGLCGPRSGLGQGMWRTAIDGLCGCQGEILILWHLIMEMVRSPFVVFQPLPILSHPLHLLHFFFSLSCYLKESFSSIHWNSFMDSSRSLGRNLNVVDPSKGRVEISITLFVVGLRLPTTYFFKLDIREYGFFVRELTPIAINKKVGFKLLCRARGHQLTVLVFKHFFNASTQSGTRTISCWRGVPTLIHDQKSKKNWKEKFLWVNNELVVLCYPRVKAYVGRAPMLFGADKELANNLEKISINGEEWIDCFLAAGGMRATWKARGKMHEFSVEREGGAEIISLERALQGLFEGKIQCHKVDLMEAIPPPVFGQGIEATHESLAGGGGATGDGVGGDDESDFQDFVVTGAS</sequence>
<evidence type="ECO:0000259" key="2">
    <source>
        <dbReference type="Pfam" id="PF04195"/>
    </source>
</evidence>